<feature type="domain" description="HTH tetR-type" evidence="2">
    <location>
        <begin position="16"/>
        <end position="55"/>
    </location>
</feature>
<dbReference type="Gene3D" id="1.10.357.10">
    <property type="entry name" value="Tetracycline Repressor, domain 2"/>
    <property type="match status" value="1"/>
</dbReference>
<keyword evidence="1" id="KW-0238">DNA-binding</keyword>
<evidence type="ECO:0000313" key="4">
    <source>
        <dbReference type="Proteomes" id="UP000516672"/>
    </source>
</evidence>
<reference evidence="4" key="2">
    <citation type="submission" date="2020-10" db="EMBL/GenBank/DDBJ databases">
        <title>Clinical and molecular characterization of Acinetobacter seifertii in Taiwan.</title>
        <authorList>
            <person name="Li L.-H."/>
            <person name="Yang Y.-S."/>
            <person name="Sun J.-R."/>
            <person name="Huang T.-W."/>
            <person name="Huang W.-C."/>
            <person name="Wang Y.-C."/>
            <person name="Kuo T.-H."/>
            <person name="Kuo S.-C."/>
            <person name="Chen T.-L."/>
        </authorList>
    </citation>
    <scope>NUCLEOTIDE SEQUENCE [LARGE SCALE GENOMIC DNA]</scope>
    <source>
        <strain evidence="4">AS42</strain>
    </source>
</reference>
<evidence type="ECO:0000313" key="3">
    <source>
        <dbReference type="EMBL" id="QOD72107.1"/>
    </source>
</evidence>
<dbReference type="EMBL" id="CP061828">
    <property type="protein sequence ID" value="QOD72107.1"/>
    <property type="molecule type" value="Genomic_DNA"/>
</dbReference>
<gene>
    <name evidence="3" type="ORF">IC779_13540</name>
</gene>
<accession>A0A7H2QU94</accession>
<protein>
    <submittedName>
        <fullName evidence="3">TetR/AcrR family transcriptional regulator</fullName>
    </submittedName>
</protein>
<dbReference type="Pfam" id="PF00440">
    <property type="entry name" value="TetR_N"/>
    <property type="match status" value="1"/>
</dbReference>
<dbReference type="Proteomes" id="UP000516672">
    <property type="component" value="Chromosome"/>
</dbReference>
<organism evidence="3 4">
    <name type="scientific">Acinetobacter seifertii</name>
    <dbReference type="NCBI Taxonomy" id="1530123"/>
    <lineage>
        <taxon>Bacteria</taxon>
        <taxon>Pseudomonadati</taxon>
        <taxon>Pseudomonadota</taxon>
        <taxon>Gammaproteobacteria</taxon>
        <taxon>Moraxellales</taxon>
        <taxon>Moraxellaceae</taxon>
        <taxon>Acinetobacter</taxon>
        <taxon>Acinetobacter calcoaceticus/baumannii complex</taxon>
    </lineage>
</organism>
<dbReference type="AlphaFoldDB" id="A0A7H2QU94"/>
<dbReference type="GO" id="GO:0003677">
    <property type="term" value="F:DNA binding"/>
    <property type="evidence" value="ECO:0007669"/>
    <property type="project" value="UniProtKB-KW"/>
</dbReference>
<evidence type="ECO:0000259" key="2">
    <source>
        <dbReference type="Pfam" id="PF00440"/>
    </source>
</evidence>
<dbReference type="InterPro" id="IPR009057">
    <property type="entry name" value="Homeodomain-like_sf"/>
</dbReference>
<proteinExistence type="predicted"/>
<sequence>MPNLTLPTRAFEVVKKGINLFHHGGFHMVGVDKIVRETEVNKMTFYNYFHSKERFIEICLIVQKERLQDQVIAMVEYDDDTSTLDKLKKLYVLHTDLEGPYYLLFRAIFETKNTYSKAYKTAVRYRTWLTNEIYSQIRLLKNDVSFTDAKLFLYMIESAIIQLLSSDGADERDGELEWRWILKLIRLN</sequence>
<reference evidence="3 4" key="1">
    <citation type="submission" date="2020-09" db="EMBL/GenBank/DDBJ databases">
        <authorList>
            <person name="Chen F.-J."/>
            <person name="Lee Y.-T."/>
        </authorList>
    </citation>
    <scope>NUCLEOTIDE SEQUENCE [LARGE SCALE GENOMIC DNA]</scope>
    <source>
        <strain evidence="3 4">AS42</strain>
    </source>
</reference>
<name>A0A7H2QU94_9GAMM</name>
<dbReference type="InterPro" id="IPR001647">
    <property type="entry name" value="HTH_TetR"/>
</dbReference>
<dbReference type="SUPFAM" id="SSF46689">
    <property type="entry name" value="Homeodomain-like"/>
    <property type="match status" value="1"/>
</dbReference>
<dbReference type="RefSeq" id="WP_151792133.1">
    <property type="nucleotide sequence ID" value="NZ_BKOK01000001.1"/>
</dbReference>
<evidence type="ECO:0000256" key="1">
    <source>
        <dbReference type="ARBA" id="ARBA00023125"/>
    </source>
</evidence>